<keyword evidence="1" id="KW-0732">Signal</keyword>
<feature type="domain" description="Ground-like" evidence="2">
    <location>
        <begin position="95"/>
        <end position="165"/>
    </location>
</feature>
<evidence type="ECO:0000313" key="4">
    <source>
        <dbReference type="Proteomes" id="UP000218231"/>
    </source>
</evidence>
<comment type="caution">
    <text evidence="3">The sequence shown here is derived from an EMBL/GenBank/DDBJ whole genome shotgun (WGS) entry which is preliminary data.</text>
</comment>
<feature type="chain" id="PRO_5012155096" description="Ground-like domain-containing protein" evidence="1">
    <location>
        <begin position="18"/>
        <end position="171"/>
    </location>
</feature>
<protein>
    <recommendedName>
        <fullName evidence="2">Ground-like domain-containing protein</fullName>
    </recommendedName>
</protein>
<accession>A0A2A2JVC5</accession>
<name>A0A2A2JVC5_9BILA</name>
<evidence type="ECO:0000313" key="3">
    <source>
        <dbReference type="EMBL" id="PAV65726.1"/>
    </source>
</evidence>
<evidence type="ECO:0000256" key="1">
    <source>
        <dbReference type="SAM" id="SignalP"/>
    </source>
</evidence>
<dbReference type="Pfam" id="PF04155">
    <property type="entry name" value="Ground-like"/>
    <property type="match status" value="1"/>
</dbReference>
<dbReference type="OrthoDB" id="5856073at2759"/>
<dbReference type="EMBL" id="LIAE01010198">
    <property type="protein sequence ID" value="PAV65726.1"/>
    <property type="molecule type" value="Genomic_DNA"/>
</dbReference>
<evidence type="ECO:0000259" key="2">
    <source>
        <dbReference type="Pfam" id="PF04155"/>
    </source>
</evidence>
<feature type="signal peptide" evidence="1">
    <location>
        <begin position="1"/>
        <end position="17"/>
    </location>
</feature>
<organism evidence="3 4">
    <name type="scientific">Diploscapter pachys</name>
    <dbReference type="NCBI Taxonomy" id="2018661"/>
    <lineage>
        <taxon>Eukaryota</taxon>
        <taxon>Metazoa</taxon>
        <taxon>Ecdysozoa</taxon>
        <taxon>Nematoda</taxon>
        <taxon>Chromadorea</taxon>
        <taxon>Rhabditida</taxon>
        <taxon>Rhabditina</taxon>
        <taxon>Rhabditomorpha</taxon>
        <taxon>Rhabditoidea</taxon>
        <taxon>Rhabditidae</taxon>
        <taxon>Diploscapter</taxon>
    </lineage>
</organism>
<reference evidence="3 4" key="1">
    <citation type="journal article" date="2017" name="Curr. Biol.">
        <title>Genome architecture and evolution of a unichromosomal asexual nematode.</title>
        <authorList>
            <person name="Fradin H."/>
            <person name="Zegar C."/>
            <person name="Gutwein M."/>
            <person name="Lucas J."/>
            <person name="Kovtun M."/>
            <person name="Corcoran D."/>
            <person name="Baugh L.R."/>
            <person name="Kiontke K."/>
            <person name="Gunsalus K."/>
            <person name="Fitch D.H."/>
            <person name="Piano F."/>
        </authorList>
    </citation>
    <scope>NUCLEOTIDE SEQUENCE [LARGE SCALE GENOMIC DNA]</scope>
    <source>
        <strain evidence="3">PF1309</strain>
    </source>
</reference>
<dbReference type="STRING" id="2018661.A0A2A2JVC5"/>
<keyword evidence="4" id="KW-1185">Reference proteome</keyword>
<dbReference type="Proteomes" id="UP000218231">
    <property type="component" value="Unassembled WGS sequence"/>
</dbReference>
<gene>
    <name evidence="3" type="ORF">WR25_19683</name>
</gene>
<proteinExistence type="predicted"/>
<dbReference type="InterPro" id="IPR007284">
    <property type="entry name" value="Ground-like_dom"/>
</dbReference>
<sequence length="171" mass="18104">MWPSLLYLLVILGFANAIFFPSMGGGGGCGCGCGGGGGSSCGGGCGGDQSCMPKFNIGCQKYVFSVPTFNLKLPMPEPCPSCCGGKRKKRDVEGDDKCTDETLRKIVTDGIRTSPKESRDNILASLKKKHPDTRFLVTCLEGEVDFATSAEQFCIGATPNQQCIVSRAIDE</sequence>
<dbReference type="AlphaFoldDB" id="A0A2A2JVC5"/>